<dbReference type="AlphaFoldDB" id="A0A5P8E431"/>
<accession>A0A5P8E431</accession>
<name>A0A5P8E431_9BACT</name>
<dbReference type="SUPFAM" id="SSF56935">
    <property type="entry name" value="Porins"/>
    <property type="match status" value="1"/>
</dbReference>
<reference evidence="1 2" key="1">
    <citation type="submission" date="2018-11" db="EMBL/GenBank/DDBJ databases">
        <authorList>
            <person name="Na S.W."/>
            <person name="Baik M."/>
        </authorList>
    </citation>
    <scope>NUCLEOTIDE SEQUENCE [LARGE SCALE GENOMIC DNA]</scope>
    <source>
        <strain evidence="1 2">E39</strain>
    </source>
</reference>
<organism evidence="1 2">
    <name type="scientific">Pseudoprevotella muciniphila</name>
    <dbReference type="NCBI Taxonomy" id="2133944"/>
    <lineage>
        <taxon>Bacteria</taxon>
        <taxon>Pseudomonadati</taxon>
        <taxon>Bacteroidota</taxon>
        <taxon>Bacteroidia</taxon>
        <taxon>Bacteroidales</taxon>
        <taxon>Prevotellaceae</taxon>
        <taxon>Pseudoprevotella</taxon>
    </lineage>
</organism>
<protein>
    <submittedName>
        <fullName evidence="1">Hemin receptor</fullName>
    </submittedName>
</protein>
<dbReference type="Proteomes" id="UP000249375">
    <property type="component" value="Chromosome"/>
</dbReference>
<proteinExistence type="predicted"/>
<sequence length="483" mass="53444">MPVIAQDVYEVESLSSQDLNGTARYVGMGGAMNALGADLSTIGSNPAGIGMYRRNDVAVTGSITSQPNGEKFLDINKARTSFDQAGIVFKTNLGGSSLKYINFGFNYQKRNNFKKYINVEGSTGGASQMDELTALAPYDNYPYLLDAAYDAGAFNIINNGAAGEVVYTPSYNATNNKMKKAQWGYVSQYDFNVSMNFNHQVYVGVTMGVYDVDKHSGTDYWEGNAADPNIGYYMNNDERLTGTGFDVKAGVIVRPIKDNPFRFGLSVATPIWYDLTYDGNAYAEYTNDNWATNGAGEKYSAPFDYKIRTPWKFNVSAATTIGKIAAIDAEYEYSDYSTANVSYPDGWDRWNNVKDQYLKEEIKHNLKGVSTVRVGAEVNFLPNCFVRAGYNYVSSPFEDNASRNLNIDGPAPTGAVGTEYVNLGAINRLTVGLGYRVKGFYMDAAYQYQNQEGKVYGFQSANLPEQKFALNRNNFMLTLGYKF</sequence>
<dbReference type="Gene3D" id="2.40.160.60">
    <property type="entry name" value="Outer membrane protein transport protein (OMPP1/FadL/TodX)"/>
    <property type="match status" value="1"/>
</dbReference>
<dbReference type="EMBL" id="CP033459">
    <property type="protein sequence ID" value="QFQ11767.1"/>
    <property type="molecule type" value="Genomic_DNA"/>
</dbReference>
<gene>
    <name evidence="1" type="ORF">C7Y71_001290</name>
</gene>
<dbReference type="KEGG" id="alq:C7Y71_001290"/>
<keyword evidence="1" id="KW-0675">Receptor</keyword>
<evidence type="ECO:0000313" key="1">
    <source>
        <dbReference type="EMBL" id="QFQ11767.1"/>
    </source>
</evidence>
<evidence type="ECO:0000313" key="2">
    <source>
        <dbReference type="Proteomes" id="UP000249375"/>
    </source>
</evidence>
<keyword evidence="2" id="KW-1185">Reference proteome</keyword>